<dbReference type="Pfam" id="PF13561">
    <property type="entry name" value="adh_short_C2"/>
    <property type="match status" value="1"/>
</dbReference>
<comment type="similarity">
    <text evidence="1">Belongs to the short-chain dehydrogenases/reductases (SDR) family.</text>
</comment>
<evidence type="ECO:0000256" key="1">
    <source>
        <dbReference type="ARBA" id="ARBA00006484"/>
    </source>
</evidence>
<dbReference type="InterPro" id="IPR050259">
    <property type="entry name" value="SDR"/>
</dbReference>
<dbReference type="EMBL" id="JADQDP010000002">
    <property type="protein sequence ID" value="MBF9141477.1"/>
    <property type="molecule type" value="Genomic_DNA"/>
</dbReference>
<dbReference type="InterPro" id="IPR002347">
    <property type="entry name" value="SDR_fam"/>
</dbReference>
<gene>
    <name evidence="2" type="ORF">I2I01_07510</name>
</gene>
<dbReference type="RefSeq" id="WP_196285837.1">
    <property type="nucleotide sequence ID" value="NZ_JADQDP010000002.1"/>
</dbReference>
<keyword evidence="3" id="KW-1185">Reference proteome</keyword>
<dbReference type="SUPFAM" id="SSF51735">
    <property type="entry name" value="NAD(P)-binding Rossmann-fold domains"/>
    <property type="match status" value="1"/>
</dbReference>
<sequence length="263" mass="27329">MDLGLKGRVALVAAASKGLGRAVAEELAAEGASLVLCARGEQALRETCAAIEQSAGVPVLGVVADVANPSDVARVTQAAQERFGRIDILVTNAGGPPAGTFDTLGPEQWQAATSLLLTSVVELTRAVLPGMKARGWGRILNITSISVKQPVENLMLSNSLRAAVTGMARTLATEVAAQGITVNNILPGYTRTERVVGLADVTAAKEGISAADATARWESQIPMRRLGEPREFAALAAFLCSERASYITGTSIPVDGGWIRGLL</sequence>
<dbReference type="Proteomes" id="UP000645610">
    <property type="component" value="Unassembled WGS sequence"/>
</dbReference>
<dbReference type="CDD" id="cd05344">
    <property type="entry name" value="BKR_like_SDR_like"/>
    <property type="match status" value="1"/>
</dbReference>
<dbReference type="PRINTS" id="PR00081">
    <property type="entry name" value="GDHRDH"/>
</dbReference>
<evidence type="ECO:0000313" key="2">
    <source>
        <dbReference type="EMBL" id="MBF9141477.1"/>
    </source>
</evidence>
<organism evidence="2 3">
    <name type="scientific">Hymenobacter properus</name>
    <dbReference type="NCBI Taxonomy" id="2791026"/>
    <lineage>
        <taxon>Bacteria</taxon>
        <taxon>Pseudomonadati</taxon>
        <taxon>Bacteroidota</taxon>
        <taxon>Cytophagia</taxon>
        <taxon>Cytophagales</taxon>
        <taxon>Hymenobacteraceae</taxon>
        <taxon>Hymenobacter</taxon>
    </lineage>
</organism>
<dbReference type="PANTHER" id="PTHR42879:SF6">
    <property type="entry name" value="NADPH-DEPENDENT REDUCTASE BACG"/>
    <property type="match status" value="1"/>
</dbReference>
<proteinExistence type="inferred from homology"/>
<dbReference type="InterPro" id="IPR036291">
    <property type="entry name" value="NAD(P)-bd_dom_sf"/>
</dbReference>
<name>A0A931FHX3_9BACT</name>
<dbReference type="FunFam" id="3.40.50.720:FF:000084">
    <property type="entry name" value="Short-chain dehydrogenase reductase"/>
    <property type="match status" value="1"/>
</dbReference>
<evidence type="ECO:0000313" key="3">
    <source>
        <dbReference type="Proteomes" id="UP000645610"/>
    </source>
</evidence>
<dbReference type="PRINTS" id="PR00080">
    <property type="entry name" value="SDRFAMILY"/>
</dbReference>
<dbReference type="Gene3D" id="3.40.50.720">
    <property type="entry name" value="NAD(P)-binding Rossmann-like Domain"/>
    <property type="match status" value="1"/>
</dbReference>
<comment type="caution">
    <text evidence="2">The sequence shown here is derived from an EMBL/GenBank/DDBJ whole genome shotgun (WGS) entry which is preliminary data.</text>
</comment>
<dbReference type="PANTHER" id="PTHR42879">
    <property type="entry name" value="3-OXOACYL-(ACYL-CARRIER-PROTEIN) REDUCTASE"/>
    <property type="match status" value="1"/>
</dbReference>
<accession>A0A931FHX3</accession>
<protein>
    <submittedName>
        <fullName evidence="2">SDR family oxidoreductase</fullName>
    </submittedName>
</protein>
<reference evidence="2 3" key="1">
    <citation type="submission" date="2020-11" db="EMBL/GenBank/DDBJ databases">
        <authorList>
            <person name="Kim M.K."/>
        </authorList>
    </citation>
    <scope>NUCLEOTIDE SEQUENCE [LARGE SCALE GENOMIC DNA]</scope>
    <source>
        <strain evidence="2 3">BT439</strain>
    </source>
</reference>
<dbReference type="AlphaFoldDB" id="A0A931FHX3"/>